<protein>
    <recommendedName>
        <fullName evidence="1">BTB domain-containing protein</fullName>
    </recommendedName>
</protein>
<dbReference type="EMBL" id="CAXAMM010001436">
    <property type="protein sequence ID" value="CAK8991939.1"/>
    <property type="molecule type" value="Genomic_DNA"/>
</dbReference>
<evidence type="ECO:0000313" key="4">
    <source>
        <dbReference type="Proteomes" id="UP001642464"/>
    </source>
</evidence>
<dbReference type="InterPro" id="IPR000210">
    <property type="entry name" value="BTB/POZ_dom"/>
</dbReference>
<dbReference type="EMBL" id="CAXAMM010001481">
    <property type="protein sequence ID" value="CAK8992123.1"/>
    <property type="molecule type" value="Genomic_DNA"/>
</dbReference>
<dbReference type="Proteomes" id="UP001642464">
    <property type="component" value="Unassembled WGS sequence"/>
</dbReference>
<keyword evidence="4" id="KW-1185">Reference proteome</keyword>
<dbReference type="SMART" id="SM00225">
    <property type="entry name" value="BTB"/>
    <property type="match status" value="1"/>
</dbReference>
<dbReference type="Gene3D" id="3.30.710.10">
    <property type="entry name" value="Potassium Channel Kv1.1, Chain A"/>
    <property type="match status" value="1"/>
</dbReference>
<proteinExistence type="predicted"/>
<evidence type="ECO:0000259" key="1">
    <source>
        <dbReference type="PROSITE" id="PS50097"/>
    </source>
</evidence>
<dbReference type="SUPFAM" id="SSF54695">
    <property type="entry name" value="POZ domain"/>
    <property type="match status" value="1"/>
</dbReference>
<organism evidence="3 4">
    <name type="scientific">Durusdinium trenchii</name>
    <dbReference type="NCBI Taxonomy" id="1381693"/>
    <lineage>
        <taxon>Eukaryota</taxon>
        <taxon>Sar</taxon>
        <taxon>Alveolata</taxon>
        <taxon>Dinophyceae</taxon>
        <taxon>Suessiales</taxon>
        <taxon>Symbiodiniaceae</taxon>
        <taxon>Durusdinium</taxon>
    </lineage>
</organism>
<evidence type="ECO:0000313" key="3">
    <source>
        <dbReference type="EMBL" id="CAK8992123.1"/>
    </source>
</evidence>
<dbReference type="InterPro" id="IPR044714">
    <property type="entry name" value="AtSIBP1-like"/>
</dbReference>
<gene>
    <name evidence="2" type="ORF">SCF082_LOCUS2870</name>
    <name evidence="3" type="ORF">SCF082_LOCUS2957</name>
</gene>
<dbReference type="PANTHER" id="PTHR46672">
    <property type="entry name" value="OS08G0495500 PROTEIN-RELATED"/>
    <property type="match status" value="1"/>
</dbReference>
<accession>A0ABP0HQN9</accession>
<name>A0ABP0HQN9_9DINO</name>
<comment type="caution">
    <text evidence="3">The sequence shown here is derived from an EMBL/GenBank/DDBJ whole genome shotgun (WGS) entry which is preliminary data.</text>
</comment>
<dbReference type="CDD" id="cd18186">
    <property type="entry name" value="BTB_POZ_ZBTB_KLHL-like"/>
    <property type="match status" value="1"/>
</dbReference>
<dbReference type="Pfam" id="PF00651">
    <property type="entry name" value="BTB"/>
    <property type="match status" value="1"/>
</dbReference>
<dbReference type="PROSITE" id="PS50097">
    <property type="entry name" value="BTB"/>
    <property type="match status" value="1"/>
</dbReference>
<dbReference type="InterPro" id="IPR011333">
    <property type="entry name" value="SKP1/BTB/POZ_sf"/>
</dbReference>
<feature type="domain" description="BTB" evidence="1">
    <location>
        <begin position="165"/>
        <end position="235"/>
    </location>
</feature>
<sequence length="298" mass="33084">MLKLESLHPVARKLLEGETCTLSKTVPRLIRGARPSTETTRIPKEVCLFRTALIFDAPVTITSIALWGSVMELRTTTLVLELKGCTAAVQFALDLSGPQSNYVRFLSPIGLRSNEEFELFLCDDRLRTDASAKLDLARLEIIHFRATDSETRDIGSDPLDPMSACDLIEFEFESDSQSIQANKFVLAAHSTVFKRQFFGKCVEAMTGRVTVTDFSSVSFRLFLSMLVDSRVAYTILHAPAGASMVEVWAIADKYCAKDVQSIAEAALLQSVTPENVLEILQACRRYRSAESLGLSWTK</sequence>
<reference evidence="3 4" key="1">
    <citation type="submission" date="2024-02" db="EMBL/GenBank/DDBJ databases">
        <authorList>
            <person name="Chen Y."/>
            <person name="Shah S."/>
            <person name="Dougan E. K."/>
            <person name="Thang M."/>
            <person name="Chan C."/>
        </authorList>
    </citation>
    <scope>NUCLEOTIDE SEQUENCE [LARGE SCALE GENOMIC DNA]</scope>
</reference>
<dbReference type="PANTHER" id="PTHR46672:SF8">
    <property type="entry name" value="BTB DOMAIN-CONTAINING PROTEIN"/>
    <property type="match status" value="1"/>
</dbReference>
<evidence type="ECO:0000313" key="2">
    <source>
        <dbReference type="EMBL" id="CAK8991939.1"/>
    </source>
</evidence>